<comment type="caution">
    <text evidence="2">The sequence shown here is derived from an EMBL/GenBank/DDBJ whole genome shotgun (WGS) entry which is preliminary data.</text>
</comment>
<feature type="coiled-coil region" evidence="1">
    <location>
        <begin position="48"/>
        <end position="75"/>
    </location>
</feature>
<gene>
    <name evidence="2" type="ORF">SteCoe_9938</name>
</gene>
<dbReference type="AlphaFoldDB" id="A0A1R2CGS9"/>
<keyword evidence="1" id="KW-0175">Coiled coil</keyword>
<sequence>MNYTIAQTIPEEDRENYITEDEAKEMIKVFNNHLRSLSFQTGELINSNENLVKKIERETERNNFLKSSIMETKQNIKLTESEIENKSSILSNLDTKTYSKCTNFFPSNEFIIPNSISFDRDSNISESEMKYINSILAYLLQLENTFIILQTQKELLRKNLEEKQDCYNTLETCVMCKEKYIRSKNHNNACDYHPGKLKYFSCRGCGVDAYYDCCIKCKSCSKGCKTSHHTS</sequence>
<protein>
    <submittedName>
        <fullName evidence="2">Uncharacterized protein</fullName>
    </submittedName>
</protein>
<evidence type="ECO:0000313" key="3">
    <source>
        <dbReference type="Proteomes" id="UP000187209"/>
    </source>
</evidence>
<dbReference type="EMBL" id="MPUH01000157">
    <property type="protein sequence ID" value="OMJ88203.1"/>
    <property type="molecule type" value="Genomic_DNA"/>
</dbReference>
<organism evidence="2 3">
    <name type="scientific">Stentor coeruleus</name>
    <dbReference type="NCBI Taxonomy" id="5963"/>
    <lineage>
        <taxon>Eukaryota</taxon>
        <taxon>Sar</taxon>
        <taxon>Alveolata</taxon>
        <taxon>Ciliophora</taxon>
        <taxon>Postciliodesmatophora</taxon>
        <taxon>Heterotrichea</taxon>
        <taxon>Heterotrichida</taxon>
        <taxon>Stentoridae</taxon>
        <taxon>Stentor</taxon>
    </lineage>
</organism>
<dbReference type="OrthoDB" id="313191at2759"/>
<proteinExistence type="predicted"/>
<keyword evidence="3" id="KW-1185">Reference proteome</keyword>
<evidence type="ECO:0000256" key="1">
    <source>
        <dbReference type="SAM" id="Coils"/>
    </source>
</evidence>
<name>A0A1R2CGS9_9CILI</name>
<accession>A0A1R2CGS9</accession>
<evidence type="ECO:0000313" key="2">
    <source>
        <dbReference type="EMBL" id="OMJ88203.1"/>
    </source>
</evidence>
<reference evidence="2 3" key="1">
    <citation type="submission" date="2016-11" db="EMBL/GenBank/DDBJ databases">
        <title>The macronuclear genome of Stentor coeruleus: a giant cell with tiny introns.</title>
        <authorList>
            <person name="Slabodnick M."/>
            <person name="Ruby J.G."/>
            <person name="Reiff S.B."/>
            <person name="Swart E.C."/>
            <person name="Gosai S."/>
            <person name="Prabakaran S."/>
            <person name="Witkowska E."/>
            <person name="Larue G.E."/>
            <person name="Fisher S."/>
            <person name="Freeman R.M."/>
            <person name="Gunawardena J."/>
            <person name="Chu W."/>
            <person name="Stover N.A."/>
            <person name="Gregory B.D."/>
            <person name="Nowacki M."/>
            <person name="Derisi J."/>
            <person name="Roy S.W."/>
            <person name="Marshall W.F."/>
            <person name="Sood P."/>
        </authorList>
    </citation>
    <scope>NUCLEOTIDE SEQUENCE [LARGE SCALE GENOMIC DNA]</scope>
    <source>
        <strain evidence="2">WM001</strain>
    </source>
</reference>
<dbReference type="Proteomes" id="UP000187209">
    <property type="component" value="Unassembled WGS sequence"/>
</dbReference>